<keyword evidence="9" id="KW-0472">Membrane</keyword>
<keyword evidence="12" id="KW-1185">Reference proteome</keyword>
<keyword evidence="4" id="KW-0645">Protease</keyword>
<reference evidence="13" key="1">
    <citation type="submission" date="2025-08" db="UniProtKB">
        <authorList>
            <consortium name="RefSeq"/>
        </authorList>
    </citation>
    <scope>IDENTIFICATION</scope>
    <source>
        <tissue evidence="13">Whole body</tissue>
    </source>
</reference>
<protein>
    <submittedName>
        <fullName evidence="13">Neprilysin-21-like isoform X1</fullName>
    </submittedName>
</protein>
<comment type="subcellular location">
    <subcellularLocation>
        <location evidence="2">Cell membrane</location>
        <topology evidence="2">Single-pass type II membrane protein</topology>
    </subcellularLocation>
</comment>
<keyword evidence="9" id="KW-0812">Transmembrane</keyword>
<comment type="similarity">
    <text evidence="3">Belongs to the peptidase M13 family.</text>
</comment>
<dbReference type="GO" id="GO:0016485">
    <property type="term" value="P:protein processing"/>
    <property type="evidence" value="ECO:0007669"/>
    <property type="project" value="TreeGrafter"/>
</dbReference>
<evidence type="ECO:0000256" key="8">
    <source>
        <dbReference type="ARBA" id="ARBA00023049"/>
    </source>
</evidence>
<dbReference type="AlphaFoldDB" id="A0A8B8G847"/>
<dbReference type="Pfam" id="PF01431">
    <property type="entry name" value="Peptidase_M13"/>
    <property type="match status" value="1"/>
</dbReference>
<dbReference type="Pfam" id="PF05649">
    <property type="entry name" value="Peptidase_M13_N"/>
    <property type="match status" value="1"/>
</dbReference>
<dbReference type="OrthoDB" id="6475849at2759"/>
<evidence type="ECO:0000256" key="7">
    <source>
        <dbReference type="ARBA" id="ARBA00022833"/>
    </source>
</evidence>
<dbReference type="GO" id="GO:0046872">
    <property type="term" value="F:metal ion binding"/>
    <property type="evidence" value="ECO:0007669"/>
    <property type="project" value="UniProtKB-KW"/>
</dbReference>
<dbReference type="PANTHER" id="PTHR11733:SF237">
    <property type="entry name" value="NEPRILYSIN-LIKE 4"/>
    <property type="match status" value="1"/>
</dbReference>
<dbReference type="InterPro" id="IPR000718">
    <property type="entry name" value="Peptidase_M13"/>
</dbReference>
<feature type="domain" description="Peptidase M13 C-terminal" evidence="10">
    <location>
        <begin position="537"/>
        <end position="738"/>
    </location>
</feature>
<evidence type="ECO:0000259" key="11">
    <source>
        <dbReference type="Pfam" id="PF05649"/>
    </source>
</evidence>
<dbReference type="InterPro" id="IPR018497">
    <property type="entry name" value="Peptidase_M13_C"/>
</dbReference>
<feature type="domain" description="Peptidase M13 N-terminal" evidence="11">
    <location>
        <begin position="86"/>
        <end position="479"/>
    </location>
</feature>
<proteinExistence type="inferred from homology"/>
<dbReference type="PROSITE" id="PS51885">
    <property type="entry name" value="NEPRILYSIN"/>
    <property type="match status" value="1"/>
</dbReference>
<comment type="cofactor">
    <cofactor evidence="1">
        <name>Zn(2+)</name>
        <dbReference type="ChEBI" id="CHEBI:29105"/>
    </cofactor>
</comment>
<dbReference type="CDD" id="cd08662">
    <property type="entry name" value="M13"/>
    <property type="match status" value="1"/>
</dbReference>
<dbReference type="RefSeq" id="XP_025418910.1">
    <property type="nucleotide sequence ID" value="XM_025563125.1"/>
</dbReference>
<evidence type="ECO:0000313" key="12">
    <source>
        <dbReference type="Proteomes" id="UP000694846"/>
    </source>
</evidence>
<keyword evidence="9" id="KW-1133">Transmembrane helix</keyword>
<keyword evidence="6" id="KW-0378">Hydrolase</keyword>
<organism evidence="12 13">
    <name type="scientific">Sipha flava</name>
    <name type="common">yellow sugarcane aphid</name>
    <dbReference type="NCBI Taxonomy" id="143950"/>
    <lineage>
        <taxon>Eukaryota</taxon>
        <taxon>Metazoa</taxon>
        <taxon>Ecdysozoa</taxon>
        <taxon>Arthropoda</taxon>
        <taxon>Hexapoda</taxon>
        <taxon>Insecta</taxon>
        <taxon>Pterygota</taxon>
        <taxon>Neoptera</taxon>
        <taxon>Paraneoptera</taxon>
        <taxon>Hemiptera</taxon>
        <taxon>Sternorrhyncha</taxon>
        <taxon>Aphidomorpha</taxon>
        <taxon>Aphidoidea</taxon>
        <taxon>Aphididae</taxon>
        <taxon>Sipha</taxon>
    </lineage>
</organism>
<dbReference type="GeneID" id="112689420"/>
<dbReference type="Gene3D" id="3.40.390.10">
    <property type="entry name" value="Collagenase (Catalytic Domain)"/>
    <property type="match status" value="1"/>
</dbReference>
<dbReference type="InterPro" id="IPR042089">
    <property type="entry name" value="Peptidase_M13_dom_2"/>
</dbReference>
<keyword evidence="7" id="KW-0862">Zinc</keyword>
<dbReference type="GO" id="GO:0004222">
    <property type="term" value="F:metalloendopeptidase activity"/>
    <property type="evidence" value="ECO:0007669"/>
    <property type="project" value="InterPro"/>
</dbReference>
<evidence type="ECO:0000256" key="5">
    <source>
        <dbReference type="ARBA" id="ARBA00022723"/>
    </source>
</evidence>
<evidence type="ECO:0000256" key="6">
    <source>
        <dbReference type="ARBA" id="ARBA00022801"/>
    </source>
</evidence>
<dbReference type="Proteomes" id="UP000694846">
    <property type="component" value="Unplaced"/>
</dbReference>
<evidence type="ECO:0000256" key="3">
    <source>
        <dbReference type="ARBA" id="ARBA00007357"/>
    </source>
</evidence>
<evidence type="ECO:0000259" key="10">
    <source>
        <dbReference type="Pfam" id="PF01431"/>
    </source>
</evidence>
<evidence type="ECO:0000256" key="9">
    <source>
        <dbReference type="SAM" id="Phobius"/>
    </source>
</evidence>
<dbReference type="GO" id="GO:0005886">
    <property type="term" value="C:plasma membrane"/>
    <property type="evidence" value="ECO:0007669"/>
    <property type="project" value="UniProtKB-SubCell"/>
</dbReference>
<dbReference type="PANTHER" id="PTHR11733">
    <property type="entry name" value="ZINC METALLOPROTEASE FAMILY M13 NEPRILYSIN-RELATED"/>
    <property type="match status" value="1"/>
</dbReference>
<gene>
    <name evidence="13" type="primary">LOC112689420</name>
</gene>
<keyword evidence="5" id="KW-0479">Metal-binding</keyword>
<evidence type="ECO:0000256" key="1">
    <source>
        <dbReference type="ARBA" id="ARBA00001947"/>
    </source>
</evidence>
<keyword evidence="8" id="KW-0482">Metalloprotease</keyword>
<evidence type="ECO:0000256" key="4">
    <source>
        <dbReference type="ARBA" id="ARBA00022670"/>
    </source>
</evidence>
<name>A0A8B8G847_9HEMI</name>
<feature type="transmembrane region" description="Helical" evidence="9">
    <location>
        <begin position="34"/>
        <end position="57"/>
    </location>
</feature>
<evidence type="ECO:0000313" key="13">
    <source>
        <dbReference type="RefSeq" id="XP_025418910.1"/>
    </source>
</evidence>
<dbReference type="InterPro" id="IPR008753">
    <property type="entry name" value="Peptidase_M13_N"/>
</dbReference>
<evidence type="ECO:0000256" key="2">
    <source>
        <dbReference type="ARBA" id="ARBA00004401"/>
    </source>
</evidence>
<sequence length="742" mass="86008">MGNEEYGERKGISSFTISQNGNAISKNIGSKKKISIGILTVIALSFTGIYVYNYLYIEEKITVCNTRSCVQSSLVLMNCINETIDPCEDFYEFACGMFETNYPTYPNTDENSWTSIISLKVNSIVKKFLNQPNEDYEPVAIHKTRMFYETCLQHIDRDFTKYDLLRDVWKKINLDINYLNDSVPLDIETVLAKIQKHLNMNIFFDLDVDDDPRNSSSYSLLIISKNEESIDFHKRMNKETNNVIDNEDAHIFSDTFKSLVDELLNRDQKYSTKISIKDLINTTKELADFENEFKKIIANMNLSPYQIPKIITLGELQNFTDSAGESLKFNWTLYLRELFHDTEPKVYEQLMSKNHNDYEILIMDEKYLETVFTLLSQTQTIIIKMSILTYVIGILEKRFPEYPDSESCFSLTTEFFGMVTGYSMIHTLDNSSKAALIEMNDNIQWAMRKIINEASWLDDESKIATLRKLATTKTYLGYPDDYPNILNNLYQNLNITDNHLENLISISNFNAKNKWNSLVNKRDWKNIEWGMAPNEVNAYNDNSMNAIFIPAASLQAPFYFNGIQSLNYGSVGSTIGHELSHSYDDTGRLYNELGNVVPWWTNKSHEEYTKRTRCLVDRYNDVKIVNNRNNTIVFNGNVTLDENIADITGLKEAYFAYQRFLDIHGQEPRLPGLEQYNQEQIFFLGYANQYCHYDMVGWQAGRHSPNEVRVRVVVSLFPEFAKAWSCPLGSPMNPNKERCQIW</sequence>
<dbReference type="PRINTS" id="PR00786">
    <property type="entry name" value="NEPRILYSIN"/>
</dbReference>
<dbReference type="InterPro" id="IPR024079">
    <property type="entry name" value="MetalloPept_cat_dom_sf"/>
</dbReference>
<accession>A0A8B8G847</accession>
<dbReference type="Gene3D" id="1.10.1380.10">
    <property type="entry name" value="Neutral endopeptidase , domain2"/>
    <property type="match status" value="1"/>
</dbReference>
<dbReference type="SUPFAM" id="SSF55486">
    <property type="entry name" value="Metalloproteases ('zincins'), catalytic domain"/>
    <property type="match status" value="1"/>
</dbReference>